<dbReference type="AlphaFoldDB" id="A0A6A3I8U8"/>
<sequence length="67" mass="7397">MVVSPLPPFLPVACVFRSSRCGVHARVLQQGFFDLPSRALAFGSHDSLCTRKRSTQQSTLDETPIHV</sequence>
<evidence type="ECO:0000313" key="1">
    <source>
        <dbReference type="EMBL" id="KAE8977260.1"/>
    </source>
</evidence>
<evidence type="ECO:0000313" key="3">
    <source>
        <dbReference type="EMBL" id="KAE9286235.1"/>
    </source>
</evidence>
<organism evidence="2 4">
    <name type="scientific">Phytophthora rubi</name>
    <dbReference type="NCBI Taxonomy" id="129364"/>
    <lineage>
        <taxon>Eukaryota</taxon>
        <taxon>Sar</taxon>
        <taxon>Stramenopiles</taxon>
        <taxon>Oomycota</taxon>
        <taxon>Peronosporomycetes</taxon>
        <taxon>Peronosporales</taxon>
        <taxon>Peronosporaceae</taxon>
        <taxon>Phytophthora</taxon>
    </lineage>
</organism>
<dbReference type="Proteomes" id="UP000429607">
    <property type="component" value="Unassembled WGS sequence"/>
</dbReference>
<evidence type="ECO:0000313" key="4">
    <source>
        <dbReference type="Proteomes" id="UP000429607"/>
    </source>
</evidence>
<name>A0A6A3I8U8_9STRA</name>
<dbReference type="Proteomes" id="UP000435112">
    <property type="component" value="Unassembled WGS sequence"/>
</dbReference>
<proteinExistence type="predicted"/>
<comment type="caution">
    <text evidence="2">The sequence shown here is derived from an EMBL/GenBank/DDBJ whole genome shotgun (WGS) entry which is preliminary data.</text>
</comment>
<protein>
    <submittedName>
        <fullName evidence="2">Uncharacterized protein</fullName>
    </submittedName>
</protein>
<gene>
    <name evidence="2" type="ORF">PR001_g24607</name>
    <name evidence="1" type="ORF">PR002_g25070</name>
    <name evidence="3" type="ORF">PR003_g26371</name>
</gene>
<evidence type="ECO:0000313" key="5">
    <source>
        <dbReference type="Proteomes" id="UP000434957"/>
    </source>
</evidence>
<dbReference type="EMBL" id="QXFT01003396">
    <property type="protein sequence ID" value="KAE9286235.1"/>
    <property type="molecule type" value="Genomic_DNA"/>
</dbReference>
<dbReference type="Proteomes" id="UP000434957">
    <property type="component" value="Unassembled WGS sequence"/>
</dbReference>
<keyword evidence="5" id="KW-1185">Reference proteome</keyword>
<dbReference type="EMBL" id="QXFU01003221">
    <property type="protein sequence ID" value="KAE8977260.1"/>
    <property type="molecule type" value="Genomic_DNA"/>
</dbReference>
<dbReference type="EMBL" id="QXFV01003173">
    <property type="protein sequence ID" value="KAE8979256.1"/>
    <property type="molecule type" value="Genomic_DNA"/>
</dbReference>
<accession>A0A6A3I8U8</accession>
<evidence type="ECO:0000313" key="2">
    <source>
        <dbReference type="EMBL" id="KAE8979256.1"/>
    </source>
</evidence>
<evidence type="ECO:0000313" key="6">
    <source>
        <dbReference type="Proteomes" id="UP000435112"/>
    </source>
</evidence>
<reference evidence="4 6" key="1">
    <citation type="submission" date="2018-09" db="EMBL/GenBank/DDBJ databases">
        <title>Genomic investigation of the strawberry pathogen Phytophthora fragariae indicates pathogenicity is determined by transcriptional variation in three key races.</title>
        <authorList>
            <person name="Adams T.M."/>
            <person name="Armitage A.D."/>
            <person name="Sobczyk M.K."/>
            <person name="Bates H.J."/>
            <person name="Dunwell J.M."/>
            <person name="Nellist C.F."/>
            <person name="Harrison R.J."/>
        </authorList>
    </citation>
    <scope>NUCLEOTIDE SEQUENCE [LARGE SCALE GENOMIC DNA]</scope>
    <source>
        <strain evidence="2 4">SCRP249</strain>
        <strain evidence="1 6">SCRP324</strain>
        <strain evidence="3 5">SCRP333</strain>
    </source>
</reference>